<dbReference type="PROSITE" id="PS50111">
    <property type="entry name" value="CHEMOTAXIS_TRANSDUC_2"/>
    <property type="match status" value="1"/>
</dbReference>
<dbReference type="PANTHER" id="PTHR32089:SF65">
    <property type="entry name" value="CHEMOTAXIS SIGNAL TRANSDUCTION SYSTEM METHYL ACCEPTING SENSORY TRANSDUCER"/>
    <property type="match status" value="1"/>
</dbReference>
<dbReference type="AlphaFoldDB" id="A0A125BE21"/>
<accession>A0A125BE21</accession>
<dbReference type="InterPro" id="IPR003660">
    <property type="entry name" value="HAMP_dom"/>
</dbReference>
<comment type="similarity">
    <text evidence="3">Belongs to the methyl-accepting chemotaxis (MCP) protein family.</text>
</comment>
<dbReference type="GO" id="GO:0004888">
    <property type="term" value="F:transmembrane signaling receptor activity"/>
    <property type="evidence" value="ECO:0007669"/>
    <property type="project" value="InterPro"/>
</dbReference>
<dbReference type="EMBL" id="LRDC01000051">
    <property type="protein sequence ID" value="KVX00428.1"/>
    <property type="molecule type" value="Genomic_DNA"/>
</dbReference>
<dbReference type="FunFam" id="1.10.287.950:FF:000001">
    <property type="entry name" value="Methyl-accepting chemotaxis sensory transducer"/>
    <property type="match status" value="1"/>
</dbReference>
<dbReference type="InterPro" id="IPR004089">
    <property type="entry name" value="MCPsignal_dom"/>
</dbReference>
<evidence type="ECO:0000313" key="8">
    <source>
        <dbReference type="EMBL" id="KVX00428.1"/>
    </source>
</evidence>
<name>A0A125BE21_SHEFR</name>
<evidence type="ECO:0000256" key="3">
    <source>
        <dbReference type="ARBA" id="ARBA00029447"/>
    </source>
</evidence>
<dbReference type="GO" id="GO:0016020">
    <property type="term" value="C:membrane"/>
    <property type="evidence" value="ECO:0007669"/>
    <property type="project" value="UniProtKB-SubCell"/>
</dbReference>
<evidence type="ECO:0000256" key="4">
    <source>
        <dbReference type="PROSITE-ProRule" id="PRU00284"/>
    </source>
</evidence>
<organism evidence="8">
    <name type="scientific">Shewanella frigidimarina</name>
    <dbReference type="NCBI Taxonomy" id="56812"/>
    <lineage>
        <taxon>Bacteria</taxon>
        <taxon>Pseudomonadati</taxon>
        <taxon>Pseudomonadota</taxon>
        <taxon>Gammaproteobacteria</taxon>
        <taxon>Alteromonadales</taxon>
        <taxon>Shewanellaceae</taxon>
        <taxon>Shewanella</taxon>
    </lineage>
</organism>
<evidence type="ECO:0000259" key="7">
    <source>
        <dbReference type="PROSITE" id="PS50885"/>
    </source>
</evidence>
<dbReference type="GO" id="GO:0006935">
    <property type="term" value="P:chemotaxis"/>
    <property type="evidence" value="ECO:0007669"/>
    <property type="project" value="InterPro"/>
</dbReference>
<evidence type="ECO:0000256" key="2">
    <source>
        <dbReference type="ARBA" id="ARBA00023224"/>
    </source>
</evidence>
<evidence type="ECO:0000256" key="5">
    <source>
        <dbReference type="SAM" id="Phobius"/>
    </source>
</evidence>
<dbReference type="Gene3D" id="1.10.287.950">
    <property type="entry name" value="Methyl-accepting chemotaxis protein"/>
    <property type="match status" value="1"/>
</dbReference>
<dbReference type="Proteomes" id="UP000055702">
    <property type="component" value="Unassembled WGS sequence"/>
</dbReference>
<protein>
    <submittedName>
        <fullName evidence="8">Chemotaxis protein</fullName>
    </submittedName>
</protein>
<keyword evidence="5" id="KW-1133">Transmembrane helix</keyword>
<dbReference type="PRINTS" id="PR00260">
    <property type="entry name" value="CHEMTRNSDUCR"/>
</dbReference>
<dbReference type="SUPFAM" id="SSF58104">
    <property type="entry name" value="Methyl-accepting chemotaxis protein (MCP) signaling domain"/>
    <property type="match status" value="1"/>
</dbReference>
<feature type="domain" description="HAMP" evidence="7">
    <location>
        <begin position="152"/>
        <end position="204"/>
    </location>
</feature>
<dbReference type="InterPro" id="IPR004090">
    <property type="entry name" value="Chemotax_Me-accpt_rcpt"/>
</dbReference>
<feature type="domain" description="Methyl-accepting transducer" evidence="6">
    <location>
        <begin position="209"/>
        <end position="445"/>
    </location>
</feature>
<keyword evidence="5" id="KW-0472">Membrane</keyword>
<sequence length="481" mass="52530">MKQIQFRKIDAMLIKLSLNGKFWLVCSLVALITSVVALMNYQQTHDLIEQTSLQRVKASIESYASVANNQGLANDALEQFAQDNQLQLSGRDNTLRRGDVVTASSGVGNQFISMNQDVQQWEQEPLSQINFMLIMALVGLLPLFQLSYWISTSLGGGLWDMYMAIKRLADGDLTMRLNFFGTDDFSLIANEVDRCADNMSEMVGAIRINAETLAVAGNEFNHQASTNDELIDQQHHFLDSVAHAMDQMTAAIADVSHHASDTSLNTKQNATQMEQSQSKINDAVKRISYLSERIAEAFSSVEQLSRDATQINDAVTTIDSISEQTNLLALNAAIEAARAGEQGRGFAVVADEVRTLAGRTQKATVEIQKMIEGLQQGSKKLTGITNVIVTEADQGSASIKAVGDDITHMAESINAVFDMSSQIAASAEQQSMSARDIASQLNQIRHQSETIRSTSKQAGLLAKDLNQSSKGLAAILSQYKI</sequence>
<dbReference type="GO" id="GO:0007165">
    <property type="term" value="P:signal transduction"/>
    <property type="evidence" value="ECO:0007669"/>
    <property type="project" value="UniProtKB-KW"/>
</dbReference>
<dbReference type="SMART" id="SM00283">
    <property type="entry name" value="MA"/>
    <property type="match status" value="1"/>
</dbReference>
<reference evidence="8 9" key="1">
    <citation type="submission" date="2016-01" db="EMBL/GenBank/DDBJ databases">
        <title>Draft genome of the antarctic isolate Shewanella frigidimarina Ag06-30.</title>
        <authorList>
            <person name="Parmeciano Di Noto G."/>
            <person name="Vazquez S."/>
            <person name="Mac Cormack W."/>
            <person name="Iriarte A."/>
            <person name="Quiroga C."/>
        </authorList>
    </citation>
    <scope>NUCLEOTIDE SEQUENCE [LARGE SCALE GENOMIC DNA]</scope>
    <source>
        <strain evidence="8 9">Ag06-30</strain>
    </source>
</reference>
<keyword evidence="2 4" id="KW-0807">Transducer</keyword>
<evidence type="ECO:0000256" key="1">
    <source>
        <dbReference type="ARBA" id="ARBA00004370"/>
    </source>
</evidence>
<dbReference type="PROSITE" id="PS50885">
    <property type="entry name" value="HAMP"/>
    <property type="match status" value="1"/>
</dbReference>
<evidence type="ECO:0000313" key="9">
    <source>
        <dbReference type="Proteomes" id="UP000055702"/>
    </source>
</evidence>
<dbReference type="CDD" id="cd11386">
    <property type="entry name" value="MCP_signal"/>
    <property type="match status" value="1"/>
</dbReference>
<dbReference type="PANTHER" id="PTHR32089">
    <property type="entry name" value="METHYL-ACCEPTING CHEMOTAXIS PROTEIN MCPB"/>
    <property type="match status" value="1"/>
</dbReference>
<proteinExistence type="inferred from homology"/>
<gene>
    <name evidence="8" type="ORF">AWJ07_08670</name>
</gene>
<evidence type="ECO:0000259" key="6">
    <source>
        <dbReference type="PROSITE" id="PS50111"/>
    </source>
</evidence>
<comment type="subcellular location">
    <subcellularLocation>
        <location evidence="1">Membrane</location>
    </subcellularLocation>
</comment>
<comment type="caution">
    <text evidence="8">The sequence shown here is derived from an EMBL/GenBank/DDBJ whole genome shotgun (WGS) entry which is preliminary data.</text>
</comment>
<feature type="transmembrane region" description="Helical" evidence="5">
    <location>
        <begin position="21"/>
        <end position="41"/>
    </location>
</feature>
<keyword evidence="5" id="KW-0812">Transmembrane</keyword>
<dbReference type="Pfam" id="PF00015">
    <property type="entry name" value="MCPsignal"/>
    <property type="match status" value="1"/>
</dbReference>
<dbReference type="RefSeq" id="WP_059747439.1">
    <property type="nucleotide sequence ID" value="NZ_JBOZOX010000025.1"/>
</dbReference>